<evidence type="ECO:0000256" key="1">
    <source>
        <dbReference type="SAM" id="MobiDB-lite"/>
    </source>
</evidence>
<proteinExistence type="predicted"/>
<keyword evidence="3" id="KW-1185">Reference proteome</keyword>
<feature type="compositionally biased region" description="Polar residues" evidence="1">
    <location>
        <begin position="130"/>
        <end position="143"/>
    </location>
</feature>
<dbReference type="Proteomes" id="UP000325780">
    <property type="component" value="Unassembled WGS sequence"/>
</dbReference>
<feature type="region of interest" description="Disordered" evidence="1">
    <location>
        <begin position="125"/>
        <end position="178"/>
    </location>
</feature>
<accession>A0A5N6TV68</accession>
<sequence>MPSGVRNYWTISRADLTTHRWKFRFSDILRKNVSEFRDFCGNNEGLALTTIGLTVEISRVIERDNTSSKIQFKLHADEIIHSIEFIDEVIRLTEDFVDTGRNSDRLACKLKYGYETIPQHRIRERLPNGHASNGNLSRASTTPFRGAGPNGVEERPSDEMYSDDPPTPSLIGSVPTTDSSGLATPTYFSDVIYDI</sequence>
<organism evidence="2 3">
    <name type="scientific">Aspergillus avenaceus</name>
    <dbReference type="NCBI Taxonomy" id="36643"/>
    <lineage>
        <taxon>Eukaryota</taxon>
        <taxon>Fungi</taxon>
        <taxon>Dikarya</taxon>
        <taxon>Ascomycota</taxon>
        <taxon>Pezizomycotina</taxon>
        <taxon>Eurotiomycetes</taxon>
        <taxon>Eurotiomycetidae</taxon>
        <taxon>Eurotiales</taxon>
        <taxon>Aspergillaceae</taxon>
        <taxon>Aspergillus</taxon>
        <taxon>Aspergillus subgen. Circumdati</taxon>
    </lineage>
</organism>
<name>A0A5N6TV68_ASPAV</name>
<dbReference type="AlphaFoldDB" id="A0A5N6TV68"/>
<evidence type="ECO:0000313" key="2">
    <source>
        <dbReference type="EMBL" id="KAE8150265.1"/>
    </source>
</evidence>
<gene>
    <name evidence="2" type="ORF">BDV25DRAFT_113564</name>
</gene>
<dbReference type="EMBL" id="ML742098">
    <property type="protein sequence ID" value="KAE8150265.1"/>
    <property type="molecule type" value="Genomic_DNA"/>
</dbReference>
<reference evidence="2 3" key="1">
    <citation type="submission" date="2019-04" db="EMBL/GenBank/DDBJ databases">
        <title>Friends and foes A comparative genomics study of 23 Aspergillus species from section Flavi.</title>
        <authorList>
            <consortium name="DOE Joint Genome Institute"/>
            <person name="Kjaerbolling I."/>
            <person name="Vesth T."/>
            <person name="Frisvad J.C."/>
            <person name="Nybo J.L."/>
            <person name="Theobald S."/>
            <person name="Kildgaard S."/>
            <person name="Isbrandt T."/>
            <person name="Kuo A."/>
            <person name="Sato A."/>
            <person name="Lyhne E.K."/>
            <person name="Kogle M.E."/>
            <person name="Wiebenga A."/>
            <person name="Kun R.S."/>
            <person name="Lubbers R.J."/>
            <person name="Makela M.R."/>
            <person name="Barry K."/>
            <person name="Chovatia M."/>
            <person name="Clum A."/>
            <person name="Daum C."/>
            <person name="Haridas S."/>
            <person name="He G."/>
            <person name="LaButti K."/>
            <person name="Lipzen A."/>
            <person name="Mondo S."/>
            <person name="Riley R."/>
            <person name="Salamov A."/>
            <person name="Simmons B.A."/>
            <person name="Magnuson J.K."/>
            <person name="Henrissat B."/>
            <person name="Mortensen U.H."/>
            <person name="Larsen T.O."/>
            <person name="Devries R.P."/>
            <person name="Grigoriev I.V."/>
            <person name="Machida M."/>
            <person name="Baker S.E."/>
            <person name="Andersen M.R."/>
        </authorList>
    </citation>
    <scope>NUCLEOTIDE SEQUENCE [LARGE SCALE GENOMIC DNA]</scope>
    <source>
        <strain evidence="2 3">IBT 18842</strain>
    </source>
</reference>
<protein>
    <submittedName>
        <fullName evidence="2">Uncharacterized protein</fullName>
    </submittedName>
</protein>
<evidence type="ECO:0000313" key="3">
    <source>
        <dbReference type="Proteomes" id="UP000325780"/>
    </source>
</evidence>